<sequence>MGYLEFSECHTLVRQCVPLNAFVPYTISKWYNFLLVSSVPSVGIQLTLSSPAKWSKPGVGFFKLNKDEAWDANRLMGGVGAVLRNSNGKFMMELQGVFIISPKFFVLPRWTYPQLALSLKTLERGLLEFVLPISNVKLTRLHTVLLISIFPLPSPVCGLNNH</sequence>
<organism evidence="1 2">
    <name type="scientific">Pyrus ussuriensis x Pyrus communis</name>
    <dbReference type="NCBI Taxonomy" id="2448454"/>
    <lineage>
        <taxon>Eukaryota</taxon>
        <taxon>Viridiplantae</taxon>
        <taxon>Streptophyta</taxon>
        <taxon>Embryophyta</taxon>
        <taxon>Tracheophyta</taxon>
        <taxon>Spermatophyta</taxon>
        <taxon>Magnoliopsida</taxon>
        <taxon>eudicotyledons</taxon>
        <taxon>Gunneridae</taxon>
        <taxon>Pentapetalae</taxon>
        <taxon>rosids</taxon>
        <taxon>fabids</taxon>
        <taxon>Rosales</taxon>
        <taxon>Rosaceae</taxon>
        <taxon>Amygdaloideae</taxon>
        <taxon>Maleae</taxon>
        <taxon>Pyrus</taxon>
    </lineage>
</organism>
<reference evidence="1 2" key="1">
    <citation type="submission" date="2019-09" db="EMBL/GenBank/DDBJ databases">
        <authorList>
            <person name="Ou C."/>
        </authorList>
    </citation>
    <scope>NUCLEOTIDE SEQUENCE [LARGE SCALE GENOMIC DNA]</scope>
    <source>
        <strain evidence="1">S2</strain>
        <tissue evidence="1">Leaf</tissue>
    </source>
</reference>
<dbReference type="Proteomes" id="UP000327157">
    <property type="component" value="Chromosome 14"/>
</dbReference>
<dbReference type="EMBL" id="SMOL01000553">
    <property type="protein sequence ID" value="KAB2608993.1"/>
    <property type="molecule type" value="Genomic_DNA"/>
</dbReference>
<proteinExistence type="predicted"/>
<protein>
    <recommendedName>
        <fullName evidence="3">RNase H type-1 domain-containing protein</fullName>
    </recommendedName>
</protein>
<comment type="caution">
    <text evidence="1">The sequence shown here is derived from an EMBL/GenBank/DDBJ whole genome shotgun (WGS) entry which is preliminary data.</text>
</comment>
<keyword evidence="2" id="KW-1185">Reference proteome</keyword>
<evidence type="ECO:0000313" key="2">
    <source>
        <dbReference type="Proteomes" id="UP000327157"/>
    </source>
</evidence>
<accession>A0A5N5G0W0</accession>
<name>A0A5N5G0W0_9ROSA</name>
<evidence type="ECO:0008006" key="3">
    <source>
        <dbReference type="Google" id="ProtNLM"/>
    </source>
</evidence>
<gene>
    <name evidence="1" type="ORF">D8674_012161</name>
</gene>
<reference evidence="1 2" key="3">
    <citation type="submission" date="2019-11" db="EMBL/GenBank/DDBJ databases">
        <title>A de novo genome assembly of a pear dwarfing rootstock.</title>
        <authorList>
            <person name="Wang F."/>
            <person name="Wang J."/>
            <person name="Li S."/>
            <person name="Zhang Y."/>
            <person name="Fang M."/>
            <person name="Ma L."/>
            <person name="Zhao Y."/>
            <person name="Jiang S."/>
        </authorList>
    </citation>
    <scope>NUCLEOTIDE SEQUENCE [LARGE SCALE GENOMIC DNA]</scope>
    <source>
        <strain evidence="1">S2</strain>
        <tissue evidence="1">Leaf</tissue>
    </source>
</reference>
<reference evidence="2" key="2">
    <citation type="submission" date="2019-10" db="EMBL/GenBank/DDBJ databases">
        <title>A de novo genome assembly of a pear dwarfing rootstock.</title>
        <authorList>
            <person name="Wang F."/>
            <person name="Wang J."/>
            <person name="Li S."/>
            <person name="Zhang Y."/>
            <person name="Fang M."/>
            <person name="Ma L."/>
            <person name="Zhao Y."/>
            <person name="Jiang S."/>
        </authorList>
    </citation>
    <scope>NUCLEOTIDE SEQUENCE [LARGE SCALE GENOMIC DNA]</scope>
</reference>
<dbReference type="AlphaFoldDB" id="A0A5N5G0W0"/>
<evidence type="ECO:0000313" key="1">
    <source>
        <dbReference type="EMBL" id="KAB2608993.1"/>
    </source>
</evidence>